<reference evidence="3 4" key="1">
    <citation type="journal article" date="2016" name="Sci. Rep.">
        <title>Draft genome sequencing and secretome analysis of fungal phytopathogen Ascochyta rabiei provides insight into the necrotrophic effector repertoire.</title>
        <authorList>
            <person name="Verma S."/>
            <person name="Gazara R.K."/>
            <person name="Nizam S."/>
            <person name="Parween S."/>
            <person name="Chattopadhyay D."/>
            <person name="Verma P.K."/>
        </authorList>
    </citation>
    <scope>NUCLEOTIDE SEQUENCE [LARGE SCALE GENOMIC DNA]</scope>
    <source>
        <strain evidence="3 4">ArDII</strain>
    </source>
</reference>
<accession>A0A163EPM5</accession>
<keyword evidence="4" id="KW-1185">Reference proteome</keyword>
<dbReference type="InterPro" id="IPR000639">
    <property type="entry name" value="Epox_hydrolase-like"/>
</dbReference>
<evidence type="ECO:0000313" key="4">
    <source>
        <dbReference type="Proteomes" id="UP000076837"/>
    </source>
</evidence>
<sequence>MATTSAHKIQDEKFNSLGFSKAIVNKEQVCSYSRSLGTVSDGNPILVLVHGYPQSSYMWRHFIPLLPQDAPIFVPDLPGYGASAAIEKHDKLTVGNAVLSALRTEVKRTSSNPPTGDIPIILIGHDRGARVSHRLAVSGAAGFDIRGVCLIDIVPTSTQWQHNASPTTAAKQITGYFHWPLLANVDLATRMISAFGPAQFLEEMTTLCAGKNDAGSKSLKADDSLKVYGEFFAQPHVLKASCEDYQHGATTDVEREEEDQKAGRKIGVPLFLLYSETYIGGSYSFPDVWRDWIAEGVDIQHHALGGGIGHYGAEEAPEESARVVGNWVKGLRA</sequence>
<dbReference type="STRING" id="5454.A0A163EPM5"/>
<organism evidence="3 4">
    <name type="scientific">Didymella rabiei</name>
    <name type="common">Chickpea ascochyta blight fungus</name>
    <name type="synonym">Mycosphaerella rabiei</name>
    <dbReference type="NCBI Taxonomy" id="5454"/>
    <lineage>
        <taxon>Eukaryota</taxon>
        <taxon>Fungi</taxon>
        <taxon>Dikarya</taxon>
        <taxon>Ascomycota</taxon>
        <taxon>Pezizomycotina</taxon>
        <taxon>Dothideomycetes</taxon>
        <taxon>Pleosporomycetidae</taxon>
        <taxon>Pleosporales</taxon>
        <taxon>Pleosporineae</taxon>
        <taxon>Didymellaceae</taxon>
        <taxon>Ascochyta</taxon>
    </lineage>
</organism>
<gene>
    <name evidence="3" type="ORF">ST47_g5025</name>
</gene>
<dbReference type="Gene3D" id="3.40.50.1820">
    <property type="entry name" value="alpha/beta hydrolase"/>
    <property type="match status" value="1"/>
</dbReference>
<evidence type="ECO:0000313" key="3">
    <source>
        <dbReference type="EMBL" id="KZM23827.1"/>
    </source>
</evidence>
<dbReference type="PANTHER" id="PTHR43329">
    <property type="entry name" value="EPOXIDE HYDROLASE"/>
    <property type="match status" value="1"/>
</dbReference>
<dbReference type="SUPFAM" id="SSF53474">
    <property type="entry name" value="alpha/beta-Hydrolases"/>
    <property type="match status" value="1"/>
</dbReference>
<comment type="caution">
    <text evidence="3">The sequence shown here is derived from an EMBL/GenBank/DDBJ whole genome shotgun (WGS) entry which is preliminary data.</text>
</comment>
<dbReference type="AlphaFoldDB" id="A0A163EPM5"/>
<dbReference type="Pfam" id="PF12697">
    <property type="entry name" value="Abhydrolase_6"/>
    <property type="match status" value="1"/>
</dbReference>
<dbReference type="Proteomes" id="UP000076837">
    <property type="component" value="Unassembled WGS sequence"/>
</dbReference>
<dbReference type="EMBL" id="JYNV01000182">
    <property type="protein sequence ID" value="KZM23827.1"/>
    <property type="molecule type" value="Genomic_DNA"/>
</dbReference>
<dbReference type="InterPro" id="IPR029058">
    <property type="entry name" value="AB_hydrolase_fold"/>
</dbReference>
<evidence type="ECO:0000256" key="2">
    <source>
        <dbReference type="ARBA" id="ARBA00038334"/>
    </source>
</evidence>
<evidence type="ECO:0000256" key="1">
    <source>
        <dbReference type="ARBA" id="ARBA00022801"/>
    </source>
</evidence>
<dbReference type="PRINTS" id="PR00412">
    <property type="entry name" value="EPOXHYDRLASE"/>
</dbReference>
<dbReference type="InterPro" id="IPR000073">
    <property type="entry name" value="AB_hydrolase_1"/>
</dbReference>
<name>A0A163EPM5_DIDRA</name>
<keyword evidence="1" id="KW-0378">Hydrolase</keyword>
<dbReference type="GO" id="GO:0016787">
    <property type="term" value="F:hydrolase activity"/>
    <property type="evidence" value="ECO:0007669"/>
    <property type="project" value="UniProtKB-KW"/>
</dbReference>
<comment type="similarity">
    <text evidence="2">Belongs to the AB hydrolase superfamily. Epoxide hydrolase family.</text>
</comment>
<protein>
    <submittedName>
        <fullName evidence="3">Catalytic</fullName>
    </submittedName>
</protein>
<proteinExistence type="inferred from homology"/>